<dbReference type="Pfam" id="PF08028">
    <property type="entry name" value="Acyl-CoA_dh_2"/>
    <property type="match status" value="1"/>
</dbReference>
<dbReference type="InterPro" id="IPR013786">
    <property type="entry name" value="AcylCoA_DH/ox_N"/>
</dbReference>
<evidence type="ECO:0000313" key="5">
    <source>
        <dbReference type="Proteomes" id="UP001601442"/>
    </source>
</evidence>
<gene>
    <name evidence="4" type="ORF">ACFYU5_36560</name>
</gene>
<keyword evidence="1" id="KW-0560">Oxidoreductase</keyword>
<dbReference type="PANTHER" id="PTHR43884">
    <property type="entry name" value="ACYL-COA DEHYDROGENASE"/>
    <property type="match status" value="1"/>
</dbReference>
<dbReference type="InterPro" id="IPR046373">
    <property type="entry name" value="Acyl-CoA_Oxase/DH_mid-dom_sf"/>
</dbReference>
<evidence type="ECO:0000259" key="3">
    <source>
        <dbReference type="Pfam" id="PF08028"/>
    </source>
</evidence>
<evidence type="ECO:0000259" key="2">
    <source>
        <dbReference type="Pfam" id="PF02771"/>
    </source>
</evidence>
<organism evidence="4 5">
    <name type="scientific">Nocardia aobensis</name>
    <dbReference type="NCBI Taxonomy" id="257277"/>
    <lineage>
        <taxon>Bacteria</taxon>
        <taxon>Bacillati</taxon>
        <taxon>Actinomycetota</taxon>
        <taxon>Actinomycetes</taxon>
        <taxon>Mycobacteriales</taxon>
        <taxon>Nocardiaceae</taxon>
        <taxon>Nocardia</taxon>
    </lineage>
</organism>
<evidence type="ECO:0000313" key="4">
    <source>
        <dbReference type="EMBL" id="MFF0501943.1"/>
    </source>
</evidence>
<name>A0ABW6PFK2_9NOCA</name>
<dbReference type="SUPFAM" id="SSF56645">
    <property type="entry name" value="Acyl-CoA dehydrogenase NM domain-like"/>
    <property type="match status" value="1"/>
</dbReference>
<feature type="domain" description="Acyl-CoA dehydrogenase C-terminal" evidence="3">
    <location>
        <begin position="243"/>
        <end position="375"/>
    </location>
</feature>
<reference evidence="4 5" key="1">
    <citation type="submission" date="2024-10" db="EMBL/GenBank/DDBJ databases">
        <title>The Natural Products Discovery Center: Release of the First 8490 Sequenced Strains for Exploring Actinobacteria Biosynthetic Diversity.</title>
        <authorList>
            <person name="Kalkreuter E."/>
            <person name="Kautsar S.A."/>
            <person name="Yang D."/>
            <person name="Bader C.D."/>
            <person name="Teijaro C.N."/>
            <person name="Fluegel L."/>
            <person name="Davis C.M."/>
            <person name="Simpson J.R."/>
            <person name="Lauterbach L."/>
            <person name="Steele A.D."/>
            <person name="Gui C."/>
            <person name="Meng S."/>
            <person name="Li G."/>
            <person name="Viehrig K."/>
            <person name="Ye F."/>
            <person name="Su P."/>
            <person name="Kiefer A.F."/>
            <person name="Nichols A."/>
            <person name="Cepeda A.J."/>
            <person name="Yan W."/>
            <person name="Fan B."/>
            <person name="Jiang Y."/>
            <person name="Adhikari A."/>
            <person name="Zheng C.-J."/>
            <person name="Schuster L."/>
            <person name="Cowan T.M."/>
            <person name="Smanski M.J."/>
            <person name="Chevrette M.G."/>
            <person name="De Carvalho L.P.S."/>
            <person name="Shen B."/>
        </authorList>
    </citation>
    <scope>NUCLEOTIDE SEQUENCE [LARGE SCALE GENOMIC DNA]</scope>
    <source>
        <strain evidence="4 5">NPDC004119</strain>
    </source>
</reference>
<dbReference type="Proteomes" id="UP001601442">
    <property type="component" value="Unassembled WGS sequence"/>
</dbReference>
<sequence length="397" mass="43520">MTTQSAERVENVSLTDAVRPHLEDVRGRARATEDGRQQTPETIELIKELGLVRALVPRDYGGLEHDIYDWLQALRLLSTADMSAGWVAGLASAHSFVLSKFDKRVQDEIWGVLGPDAIVSSATALFDDGVAQPVDGGFTVSGRWRFASGITAADWVMALIKVPAPGTGELAPYWALIPKSDLTIEDTWKVSGMRGSGSHDFTVANIFVPEYRVGGPGLSVEPADGPQYDNPLYTLPFLVIFPIIFAPVALGGAEAAVELFRTQLSTRKAALSGVALKESPLAQVRLAEAAMRTRAIVTLMEKRWNDVAEHVRHNRAIDPAVAMWWRVDDAYVGHEAVRIVEHLIEGAGASIYYEKDVLQRFWRDLHSVGGHTHFNTDSAMQILGRHLLGLEPDPTLI</sequence>
<accession>A0ABW6PFK2</accession>
<dbReference type="InterPro" id="IPR013107">
    <property type="entry name" value="Acyl-CoA_DH_C"/>
</dbReference>
<keyword evidence="5" id="KW-1185">Reference proteome</keyword>
<dbReference type="InterPro" id="IPR009100">
    <property type="entry name" value="AcylCoA_DH/oxidase_NM_dom_sf"/>
</dbReference>
<dbReference type="EMBL" id="JBIAMT010000014">
    <property type="protein sequence ID" value="MFF0501943.1"/>
    <property type="molecule type" value="Genomic_DNA"/>
</dbReference>
<dbReference type="Gene3D" id="2.40.110.10">
    <property type="entry name" value="Butyryl-CoA Dehydrogenase, subunit A, domain 2"/>
    <property type="match status" value="1"/>
</dbReference>
<evidence type="ECO:0000256" key="1">
    <source>
        <dbReference type="ARBA" id="ARBA00023002"/>
    </source>
</evidence>
<dbReference type="PIRSF" id="PIRSF016578">
    <property type="entry name" value="HsaA"/>
    <property type="match status" value="1"/>
</dbReference>
<proteinExistence type="predicted"/>
<dbReference type="InterPro" id="IPR036250">
    <property type="entry name" value="AcylCo_DH-like_C"/>
</dbReference>
<comment type="caution">
    <text evidence="4">The sequence shown here is derived from an EMBL/GenBank/DDBJ whole genome shotgun (WGS) entry which is preliminary data.</text>
</comment>
<dbReference type="SUPFAM" id="SSF47203">
    <property type="entry name" value="Acyl-CoA dehydrogenase C-terminal domain-like"/>
    <property type="match status" value="1"/>
</dbReference>
<dbReference type="RefSeq" id="WP_387402003.1">
    <property type="nucleotide sequence ID" value="NZ_JBIAMT010000014.1"/>
</dbReference>
<dbReference type="Gene3D" id="1.20.140.10">
    <property type="entry name" value="Butyryl-CoA Dehydrogenase, subunit A, domain 3"/>
    <property type="match status" value="1"/>
</dbReference>
<feature type="domain" description="Acyl-CoA dehydrogenase/oxidase N-terminal" evidence="2">
    <location>
        <begin position="20"/>
        <end position="92"/>
    </location>
</feature>
<dbReference type="Pfam" id="PF02771">
    <property type="entry name" value="Acyl-CoA_dh_N"/>
    <property type="match status" value="1"/>
</dbReference>
<dbReference type="InterPro" id="IPR037069">
    <property type="entry name" value="AcylCoA_DH/ox_N_sf"/>
</dbReference>
<dbReference type="PANTHER" id="PTHR43884:SF12">
    <property type="entry name" value="ISOVALERYL-COA DEHYDROGENASE, MITOCHONDRIAL-RELATED"/>
    <property type="match status" value="1"/>
</dbReference>
<dbReference type="Gene3D" id="1.10.540.10">
    <property type="entry name" value="Acyl-CoA dehydrogenase/oxidase, N-terminal domain"/>
    <property type="match status" value="1"/>
</dbReference>
<protein>
    <submittedName>
        <fullName evidence="4">Acyl-CoA dehydrogenase family protein</fullName>
    </submittedName>
</protein>